<dbReference type="EMBL" id="JACJQH010000060">
    <property type="protein sequence ID" value="MBD2199447.1"/>
    <property type="molecule type" value="Genomic_DNA"/>
</dbReference>
<dbReference type="RefSeq" id="WP_190548995.1">
    <property type="nucleotide sequence ID" value="NZ_CAWPNO010000096.1"/>
</dbReference>
<accession>A0ABR8ALD0</accession>
<dbReference type="InterPro" id="IPR017808">
    <property type="entry name" value="EgtC"/>
</dbReference>
<dbReference type="PROSITE" id="PS51278">
    <property type="entry name" value="GATASE_TYPE_2"/>
    <property type="match status" value="1"/>
</dbReference>
<dbReference type="Proteomes" id="UP000658514">
    <property type="component" value="Unassembled WGS sequence"/>
</dbReference>
<dbReference type="InterPro" id="IPR029055">
    <property type="entry name" value="Ntn_hydrolases_N"/>
</dbReference>
<gene>
    <name evidence="2" type="primary">egtC</name>
    <name evidence="2" type="ORF">H6G24_28865</name>
</gene>
<protein>
    <submittedName>
        <fullName evidence="2">Ergothioneine biosynthesis protein EgtC</fullName>
    </submittedName>
</protein>
<dbReference type="InterPro" id="IPR052373">
    <property type="entry name" value="Gamma-glu_amide_hydrolase"/>
</dbReference>
<evidence type="ECO:0000313" key="3">
    <source>
        <dbReference type="Proteomes" id="UP000658514"/>
    </source>
</evidence>
<proteinExistence type="predicted"/>
<dbReference type="PANTHER" id="PTHR43187">
    <property type="entry name" value="GLUTAMINE AMIDOTRANSFERASE DUG3-RELATED"/>
    <property type="match status" value="1"/>
</dbReference>
<evidence type="ECO:0000313" key="2">
    <source>
        <dbReference type="EMBL" id="MBD2199447.1"/>
    </source>
</evidence>
<dbReference type="PANTHER" id="PTHR43187:SF1">
    <property type="entry name" value="GLUTAMINE AMIDOTRANSFERASE DUG3-RELATED"/>
    <property type="match status" value="1"/>
</dbReference>
<dbReference type="SUPFAM" id="SSF56235">
    <property type="entry name" value="N-terminal nucleophile aminohydrolases (Ntn hydrolases)"/>
    <property type="match status" value="1"/>
</dbReference>
<feature type="domain" description="Glutamine amidotransferase type-2" evidence="1">
    <location>
        <begin position="2"/>
        <end position="265"/>
    </location>
</feature>
<reference evidence="2 3" key="1">
    <citation type="journal article" date="2020" name="ISME J.">
        <title>Comparative genomics reveals insights into cyanobacterial evolution and habitat adaptation.</title>
        <authorList>
            <person name="Chen M.Y."/>
            <person name="Teng W.K."/>
            <person name="Zhao L."/>
            <person name="Hu C.X."/>
            <person name="Zhou Y.K."/>
            <person name="Han B.P."/>
            <person name="Song L.R."/>
            <person name="Shu W.S."/>
        </authorList>
    </citation>
    <scope>NUCLEOTIDE SEQUENCE [LARGE SCALE GENOMIC DNA]</scope>
    <source>
        <strain evidence="2 3">FACHB-288</strain>
    </source>
</reference>
<comment type="caution">
    <text evidence="2">The sequence shown here is derived from an EMBL/GenBank/DDBJ whole genome shotgun (WGS) entry which is preliminary data.</text>
</comment>
<dbReference type="InterPro" id="IPR017932">
    <property type="entry name" value="GATase_2_dom"/>
</dbReference>
<dbReference type="Gene3D" id="3.60.20.10">
    <property type="entry name" value="Glutamine Phosphoribosylpyrophosphate, subunit 1, domain 1"/>
    <property type="match status" value="1"/>
</dbReference>
<keyword evidence="3" id="KW-1185">Reference proteome</keyword>
<dbReference type="CDD" id="cd01908">
    <property type="entry name" value="YafJ"/>
    <property type="match status" value="1"/>
</dbReference>
<evidence type="ECO:0000259" key="1">
    <source>
        <dbReference type="PROSITE" id="PS51278"/>
    </source>
</evidence>
<name>A0ABR8ALD0_9CYAN</name>
<organism evidence="2 3">
    <name type="scientific">Calothrix parietina FACHB-288</name>
    <dbReference type="NCBI Taxonomy" id="2692896"/>
    <lineage>
        <taxon>Bacteria</taxon>
        <taxon>Bacillati</taxon>
        <taxon>Cyanobacteriota</taxon>
        <taxon>Cyanophyceae</taxon>
        <taxon>Nostocales</taxon>
        <taxon>Calotrichaceae</taxon>
        <taxon>Calothrix</taxon>
    </lineage>
</organism>
<dbReference type="NCBIfam" id="TIGR03442">
    <property type="entry name" value="ergothioneine biosynthesis protein EgtC"/>
    <property type="match status" value="1"/>
</dbReference>
<sequence>MCRLIGYLGNNIRLHELLYKPEHSLYQQSYQPLELKSGVVCADGVGIGWYDEAGKSFIYRNTIPLWNDRNLEELSQYVQSHCTLGYARLAGIGESLDISNCQPFRSGKLLFVHNGEIANFKQTLYRPIRDRLSDATYNLIKGMTDSEHIFALFVEIWQSSPESSLVSALQMTLTELTDLAQKYDTSLSANIIVSDGNTVAAVRYSYQTAAPTLYWYCDTVDSPSQIIIASEPLSKNNWVAFSEQSTLSVAAESLLPKISLLPKYS</sequence>
<dbReference type="Pfam" id="PF13522">
    <property type="entry name" value="GATase_6"/>
    <property type="match status" value="1"/>
</dbReference>